<organism evidence="2 3">
    <name type="scientific">Jimgerdemannia flammicorona</name>
    <dbReference type="NCBI Taxonomy" id="994334"/>
    <lineage>
        <taxon>Eukaryota</taxon>
        <taxon>Fungi</taxon>
        <taxon>Fungi incertae sedis</taxon>
        <taxon>Mucoromycota</taxon>
        <taxon>Mucoromycotina</taxon>
        <taxon>Endogonomycetes</taxon>
        <taxon>Endogonales</taxon>
        <taxon>Endogonaceae</taxon>
        <taxon>Jimgerdemannia</taxon>
    </lineage>
</organism>
<dbReference type="GO" id="GO:0004386">
    <property type="term" value="F:helicase activity"/>
    <property type="evidence" value="ECO:0007669"/>
    <property type="project" value="InterPro"/>
</dbReference>
<accession>A0A433QA30</accession>
<evidence type="ECO:0000313" key="3">
    <source>
        <dbReference type="Proteomes" id="UP000274822"/>
    </source>
</evidence>
<dbReference type="Proteomes" id="UP000274822">
    <property type="component" value="Unassembled WGS sequence"/>
</dbReference>
<dbReference type="Gene3D" id="3.40.50.300">
    <property type="entry name" value="P-loop containing nucleotide triphosphate hydrolases"/>
    <property type="match status" value="1"/>
</dbReference>
<sequence>MSTVLRQAVLPSWDTIESDADKKDLRTQELLEYVYRVSSPLNPAQKRAAVRFLQKKGLCLIQGPLGCGKTTTTVT</sequence>
<name>A0A433QA30_9FUNG</name>
<gene>
    <name evidence="2" type="ORF">BC938DRAFT_470514</name>
</gene>
<keyword evidence="3" id="KW-1185">Reference proteome</keyword>
<evidence type="ECO:0000259" key="1">
    <source>
        <dbReference type="Pfam" id="PF13086"/>
    </source>
</evidence>
<dbReference type="SUPFAM" id="SSF52540">
    <property type="entry name" value="P-loop containing nucleoside triphosphate hydrolases"/>
    <property type="match status" value="1"/>
</dbReference>
<feature type="domain" description="DNA2/NAM7 helicase helicase" evidence="1">
    <location>
        <begin position="41"/>
        <end position="74"/>
    </location>
</feature>
<protein>
    <recommendedName>
        <fullName evidence="1">DNA2/NAM7 helicase helicase domain-containing protein</fullName>
    </recommendedName>
</protein>
<reference evidence="2 3" key="1">
    <citation type="journal article" date="2018" name="New Phytol.">
        <title>Phylogenomics of Endogonaceae and evolution of mycorrhizas within Mucoromycota.</title>
        <authorList>
            <person name="Chang Y."/>
            <person name="Desiro A."/>
            <person name="Na H."/>
            <person name="Sandor L."/>
            <person name="Lipzen A."/>
            <person name="Clum A."/>
            <person name="Barry K."/>
            <person name="Grigoriev I.V."/>
            <person name="Martin F.M."/>
            <person name="Stajich J.E."/>
            <person name="Smith M.E."/>
            <person name="Bonito G."/>
            <person name="Spatafora J.W."/>
        </authorList>
    </citation>
    <scope>NUCLEOTIDE SEQUENCE [LARGE SCALE GENOMIC DNA]</scope>
    <source>
        <strain evidence="2 3">AD002</strain>
    </source>
</reference>
<proteinExistence type="predicted"/>
<comment type="caution">
    <text evidence="2">The sequence shown here is derived from an EMBL/GenBank/DDBJ whole genome shotgun (WGS) entry which is preliminary data.</text>
</comment>
<evidence type="ECO:0000313" key="2">
    <source>
        <dbReference type="EMBL" id="RUS26622.1"/>
    </source>
</evidence>
<dbReference type="Pfam" id="PF13086">
    <property type="entry name" value="AAA_11"/>
    <property type="match status" value="1"/>
</dbReference>
<dbReference type="EMBL" id="RBNJ01010023">
    <property type="protein sequence ID" value="RUS26622.1"/>
    <property type="molecule type" value="Genomic_DNA"/>
</dbReference>
<dbReference type="InterPro" id="IPR027417">
    <property type="entry name" value="P-loop_NTPase"/>
</dbReference>
<dbReference type="InterPro" id="IPR041677">
    <property type="entry name" value="DNA2/NAM7_AAA_11"/>
</dbReference>
<dbReference type="AlphaFoldDB" id="A0A433QA30"/>